<gene>
    <name evidence="1" type="ORF">JYB65_10965</name>
</gene>
<protein>
    <submittedName>
        <fullName evidence="1">DUF2508 family protein</fullName>
    </submittedName>
</protein>
<dbReference type="AlphaFoldDB" id="A0A939DAU9"/>
<comment type="caution">
    <text evidence="1">The sequence shown here is derived from an EMBL/GenBank/DDBJ whole genome shotgun (WGS) entry which is preliminary data.</text>
</comment>
<name>A0A939DAU9_CLOAM</name>
<reference evidence="1" key="1">
    <citation type="submission" date="2021-02" db="EMBL/GenBank/DDBJ databases">
        <title>Abyssanaerobacter marinus gen.nov., sp., nov, anaerobic bacterium isolated from the Onnuri vent field of Indian Ocean and suggestion of Mogibacteriaceae fam. nov., and proposal of reclassification of ambiguous this family's genus member.</title>
        <authorList>
            <person name="Kim Y.J."/>
            <person name="Yang J.-A."/>
        </authorList>
    </citation>
    <scope>NUCLEOTIDE SEQUENCE</scope>
    <source>
        <strain evidence="1">DSM 2634</strain>
    </source>
</reference>
<dbReference type="EMBL" id="JAFJZZ010000005">
    <property type="protein sequence ID" value="MBN7773883.1"/>
    <property type="molecule type" value="Genomic_DNA"/>
</dbReference>
<dbReference type="InterPro" id="IPR019644">
    <property type="entry name" value="DUF2508"/>
</dbReference>
<dbReference type="Pfam" id="PF10704">
    <property type="entry name" value="DUF2508"/>
    <property type="match status" value="1"/>
</dbReference>
<evidence type="ECO:0000313" key="1">
    <source>
        <dbReference type="EMBL" id="MBN7773883.1"/>
    </source>
</evidence>
<organism evidence="1 2">
    <name type="scientific">Clostridium aminobutyricum</name>
    <dbReference type="NCBI Taxonomy" id="33953"/>
    <lineage>
        <taxon>Bacteria</taxon>
        <taxon>Bacillati</taxon>
        <taxon>Bacillota</taxon>
        <taxon>Clostridia</taxon>
        <taxon>Eubacteriales</taxon>
        <taxon>Clostridiaceae</taxon>
        <taxon>Clostridium</taxon>
    </lineage>
</organism>
<accession>A0A939DAU9</accession>
<sequence length="86" mass="9647">MSKLNSVADSAIKAYRKVFRLPSPPGDDESLLMCIQSSSSKILSAESLFNEITDDDLIDYATYDILAEKARYSYLIKKAKEKNLHA</sequence>
<keyword evidence="2" id="KW-1185">Reference proteome</keyword>
<proteinExistence type="predicted"/>
<evidence type="ECO:0000313" key="2">
    <source>
        <dbReference type="Proteomes" id="UP000664545"/>
    </source>
</evidence>
<dbReference type="Proteomes" id="UP000664545">
    <property type="component" value="Unassembled WGS sequence"/>
</dbReference>
<dbReference type="RefSeq" id="WP_206582725.1">
    <property type="nucleotide sequence ID" value="NZ_JAFJZZ010000005.1"/>
</dbReference>